<evidence type="ECO:0000256" key="2">
    <source>
        <dbReference type="ARBA" id="ARBA00022692"/>
    </source>
</evidence>
<feature type="transmembrane region" description="Helical" evidence="5">
    <location>
        <begin position="470"/>
        <end position="496"/>
    </location>
</feature>
<evidence type="ECO:0000256" key="5">
    <source>
        <dbReference type="SAM" id="Phobius"/>
    </source>
</evidence>
<dbReference type="PANTHER" id="PTHR24064">
    <property type="entry name" value="SOLUTE CARRIER FAMILY 22 MEMBER"/>
    <property type="match status" value="1"/>
</dbReference>
<dbReference type="InterPro" id="IPR020846">
    <property type="entry name" value="MFS_dom"/>
</dbReference>
<dbReference type="Proteomes" id="UP000245119">
    <property type="component" value="Linkage Group LG13"/>
</dbReference>
<name>A0A2T7NEN5_POMCA</name>
<feature type="transmembrane region" description="Helical" evidence="5">
    <location>
        <begin position="247"/>
        <end position="268"/>
    </location>
</feature>
<feature type="transmembrane region" description="Helical" evidence="5">
    <location>
        <begin position="508"/>
        <end position="527"/>
    </location>
</feature>
<dbReference type="GO" id="GO:0022857">
    <property type="term" value="F:transmembrane transporter activity"/>
    <property type="evidence" value="ECO:0007669"/>
    <property type="project" value="InterPro"/>
</dbReference>
<dbReference type="GO" id="GO:0016020">
    <property type="term" value="C:membrane"/>
    <property type="evidence" value="ECO:0007669"/>
    <property type="project" value="UniProtKB-SubCell"/>
</dbReference>
<dbReference type="OrthoDB" id="5296287at2759"/>
<dbReference type="AlphaFoldDB" id="A0A2T7NEN5"/>
<feature type="transmembrane region" description="Helical" evidence="5">
    <location>
        <begin position="163"/>
        <end position="184"/>
    </location>
</feature>
<feature type="transmembrane region" description="Helical" evidence="5">
    <location>
        <begin position="129"/>
        <end position="151"/>
    </location>
</feature>
<dbReference type="SUPFAM" id="SSF103473">
    <property type="entry name" value="MFS general substrate transporter"/>
    <property type="match status" value="1"/>
</dbReference>
<keyword evidence="8" id="KW-1185">Reference proteome</keyword>
<protein>
    <recommendedName>
        <fullName evidence="6">Major facilitator superfamily (MFS) profile domain-containing protein</fullName>
    </recommendedName>
</protein>
<accession>A0A2T7NEN5</accession>
<feature type="transmembrane region" description="Helical" evidence="5">
    <location>
        <begin position="190"/>
        <end position="210"/>
    </location>
</feature>
<feature type="transmembrane region" description="Helical" evidence="5">
    <location>
        <begin position="414"/>
        <end position="433"/>
    </location>
</feature>
<feature type="transmembrane region" description="Helical" evidence="5">
    <location>
        <begin position="222"/>
        <end position="241"/>
    </location>
</feature>
<keyword evidence="2 5" id="KW-0812">Transmembrane</keyword>
<evidence type="ECO:0000256" key="1">
    <source>
        <dbReference type="ARBA" id="ARBA00004141"/>
    </source>
</evidence>
<keyword evidence="3 5" id="KW-1133">Transmembrane helix</keyword>
<feature type="transmembrane region" description="Helical" evidence="5">
    <location>
        <begin position="445"/>
        <end position="464"/>
    </location>
</feature>
<dbReference type="EMBL" id="PZQS01000013">
    <property type="protein sequence ID" value="PVD19638.1"/>
    <property type="molecule type" value="Genomic_DNA"/>
</dbReference>
<proteinExistence type="predicted"/>
<feature type="transmembrane region" description="Helical" evidence="5">
    <location>
        <begin position="12"/>
        <end position="35"/>
    </location>
</feature>
<reference evidence="7 8" key="1">
    <citation type="submission" date="2018-04" db="EMBL/GenBank/DDBJ databases">
        <title>The genome of golden apple snail Pomacea canaliculata provides insight into stress tolerance and invasive adaptation.</title>
        <authorList>
            <person name="Liu C."/>
            <person name="Liu B."/>
            <person name="Ren Y."/>
            <person name="Zhang Y."/>
            <person name="Wang H."/>
            <person name="Li S."/>
            <person name="Jiang F."/>
            <person name="Yin L."/>
            <person name="Zhang G."/>
            <person name="Qian W."/>
            <person name="Fan W."/>
        </authorList>
    </citation>
    <scope>NUCLEOTIDE SEQUENCE [LARGE SCALE GENOMIC DNA]</scope>
    <source>
        <strain evidence="7">SZHN2017</strain>
        <tissue evidence="7">Muscle</tissue>
    </source>
</reference>
<feature type="transmembrane region" description="Helical" evidence="5">
    <location>
        <begin position="533"/>
        <end position="556"/>
    </location>
</feature>
<gene>
    <name evidence="7" type="ORF">C0Q70_20128</name>
</gene>
<evidence type="ECO:0000256" key="3">
    <source>
        <dbReference type="ARBA" id="ARBA00022989"/>
    </source>
</evidence>
<organism evidence="7 8">
    <name type="scientific">Pomacea canaliculata</name>
    <name type="common">Golden apple snail</name>
    <dbReference type="NCBI Taxonomy" id="400727"/>
    <lineage>
        <taxon>Eukaryota</taxon>
        <taxon>Metazoa</taxon>
        <taxon>Spiralia</taxon>
        <taxon>Lophotrochozoa</taxon>
        <taxon>Mollusca</taxon>
        <taxon>Gastropoda</taxon>
        <taxon>Caenogastropoda</taxon>
        <taxon>Architaenioglossa</taxon>
        <taxon>Ampullarioidea</taxon>
        <taxon>Ampullariidae</taxon>
        <taxon>Pomacea</taxon>
    </lineage>
</organism>
<comment type="caution">
    <text evidence="7">The sequence shown here is derived from an EMBL/GenBank/DDBJ whole genome shotgun (WGS) entry which is preliminary data.</text>
</comment>
<sequence length="601" mass="66737">MAKDHIEIDPLLNALGPLGFYPLCQCCIYFLSYLVDAYQVFSYVFTGQEVVHKCAPPTNDSEHLIFDLHTDHLDNVSVQYGTCSIDISRNVSGVTSFQSYPCLYGFAYDMPKDMSLVSEFDLVCDHEHLAALTQSLNLFGLGIGSLILPGLSDRFGRKRMMMINNLLVAVISTVAAVAPVYIVFALARFFSGFFCSGVGMTAVTAGVELFPTKHRVVTSGFWSTLFWALCIMSLAPVAYALRFFSWRAVQVAATLSAVVVIIQVVYVLDEPLRWLYANGKTKEIHKVLKKAARWNRKDFRQIVDVLNSLGDVDDKINHVSNEQKTADEAEIKLQKAVDNMSWEGHPLSNGKEVPDFGLEEGLEEVKAVKKLTFRDLFTHRRLGVYCLMSSILWCFNSMTYFALYLMSSMFVGGLYFNIFLNAAVEGASCILIMGMMDRLGRRKSLAIFQISVGISLIASSICFSYEDSHVLQICATVLSLIGKMSIGGSFNSLFLYTPEFFPTNIRNMALGITFVAATLGSVVAPFTGALTKYAVWVPGAMFGSMNFLAVICLVFLPETMGRELPQTIEDLEAMCKIPTKKEMKEKNNALLPKSRAGQQIC</sequence>
<feature type="domain" description="Major facilitator superfamily (MFS) profile" evidence="6">
    <location>
        <begin position="85"/>
        <end position="561"/>
    </location>
</feature>
<dbReference type="InterPro" id="IPR011701">
    <property type="entry name" value="MFS"/>
</dbReference>
<evidence type="ECO:0000259" key="6">
    <source>
        <dbReference type="PROSITE" id="PS50850"/>
    </source>
</evidence>
<feature type="transmembrane region" description="Helical" evidence="5">
    <location>
        <begin position="382"/>
        <end position="402"/>
    </location>
</feature>
<dbReference type="PROSITE" id="PS50850">
    <property type="entry name" value="MFS"/>
    <property type="match status" value="1"/>
</dbReference>
<dbReference type="InterPro" id="IPR036259">
    <property type="entry name" value="MFS_trans_sf"/>
</dbReference>
<keyword evidence="4 5" id="KW-0472">Membrane</keyword>
<dbReference type="Gene3D" id="1.20.1250.20">
    <property type="entry name" value="MFS general substrate transporter like domains"/>
    <property type="match status" value="1"/>
</dbReference>
<evidence type="ECO:0000256" key="4">
    <source>
        <dbReference type="ARBA" id="ARBA00023136"/>
    </source>
</evidence>
<dbReference type="STRING" id="400727.A0A2T7NEN5"/>
<evidence type="ECO:0000313" key="8">
    <source>
        <dbReference type="Proteomes" id="UP000245119"/>
    </source>
</evidence>
<evidence type="ECO:0000313" key="7">
    <source>
        <dbReference type="EMBL" id="PVD19638.1"/>
    </source>
</evidence>
<comment type="subcellular location">
    <subcellularLocation>
        <location evidence="1">Membrane</location>
        <topology evidence="1">Multi-pass membrane protein</topology>
    </subcellularLocation>
</comment>
<dbReference type="Pfam" id="PF07690">
    <property type="entry name" value="MFS_1"/>
    <property type="match status" value="1"/>
</dbReference>